<keyword evidence="1" id="KW-1133">Transmembrane helix</keyword>
<feature type="transmembrane region" description="Helical" evidence="1">
    <location>
        <begin position="97"/>
        <end position="115"/>
    </location>
</feature>
<feature type="transmembrane region" description="Helical" evidence="1">
    <location>
        <begin position="7"/>
        <end position="31"/>
    </location>
</feature>
<organism evidence="2 3">
    <name type="scientific">Lysinibacillus tabacifolii</name>
    <dbReference type="NCBI Taxonomy" id="1173107"/>
    <lineage>
        <taxon>Bacteria</taxon>
        <taxon>Bacillati</taxon>
        <taxon>Bacillota</taxon>
        <taxon>Bacilli</taxon>
        <taxon>Bacillales</taxon>
        <taxon>Bacillaceae</taxon>
        <taxon>Lysinibacillus</taxon>
    </lineage>
</organism>
<dbReference type="EMBL" id="SZPT01000002">
    <property type="protein sequence ID" value="TKI47645.1"/>
    <property type="molecule type" value="Genomic_DNA"/>
</dbReference>
<dbReference type="RefSeq" id="WP_025219284.1">
    <property type="nucleotide sequence ID" value="NZ_PYUE01000004.1"/>
</dbReference>
<evidence type="ECO:0000256" key="1">
    <source>
        <dbReference type="SAM" id="Phobius"/>
    </source>
</evidence>
<feature type="transmembrane region" description="Helical" evidence="1">
    <location>
        <begin position="43"/>
        <end position="64"/>
    </location>
</feature>
<keyword evidence="1" id="KW-0472">Membrane</keyword>
<reference evidence="2 3" key="1">
    <citation type="submission" date="2019-04" db="EMBL/GenBank/DDBJ databases">
        <title>Lysinibacillus genome sequencing.</title>
        <authorList>
            <person name="Dunlap C."/>
        </authorList>
    </citation>
    <scope>NUCLEOTIDE SEQUENCE [LARGE SCALE GENOMIC DNA]</scope>
    <source>
        <strain evidence="2 3">KCTC 33042</strain>
    </source>
</reference>
<comment type="caution">
    <text evidence="2">The sequence shown here is derived from an EMBL/GenBank/DDBJ whole genome shotgun (WGS) entry which is preliminary data.</text>
</comment>
<keyword evidence="3" id="KW-1185">Reference proteome</keyword>
<feature type="transmembrane region" description="Helical" evidence="1">
    <location>
        <begin position="71"/>
        <end position="91"/>
    </location>
</feature>
<accession>A0ABY2SX82</accession>
<evidence type="ECO:0000313" key="3">
    <source>
        <dbReference type="Proteomes" id="UP000308330"/>
    </source>
</evidence>
<gene>
    <name evidence="2" type="ORF">FC748_08285</name>
</gene>
<name>A0ABY2SX82_9BACI</name>
<sequence length="120" mass="13430">MNKPIQYIIWSLIFTVVNLSAIQIASFSLFTTTEGTSIFSLDYLIAFTILLVANFTTIQLFLAIRKSHYKGLIIGLIIAALQAIGLYIFIYTTMFNFGLILSVISVSAALVLLIFEIKKR</sequence>
<keyword evidence="1" id="KW-0812">Transmembrane</keyword>
<dbReference type="Proteomes" id="UP000308330">
    <property type="component" value="Unassembled WGS sequence"/>
</dbReference>
<evidence type="ECO:0000313" key="2">
    <source>
        <dbReference type="EMBL" id="TKI47645.1"/>
    </source>
</evidence>
<proteinExistence type="predicted"/>
<protein>
    <submittedName>
        <fullName evidence="2">Uncharacterized protein</fullName>
    </submittedName>
</protein>